<evidence type="ECO:0000256" key="7">
    <source>
        <dbReference type="ARBA" id="ARBA00023242"/>
    </source>
</evidence>
<dbReference type="CDD" id="cd01732">
    <property type="entry name" value="LSm5"/>
    <property type="match status" value="1"/>
</dbReference>
<evidence type="ECO:0000256" key="10">
    <source>
        <dbReference type="SAM" id="MobiDB-lite"/>
    </source>
</evidence>
<evidence type="ECO:0000256" key="2">
    <source>
        <dbReference type="ARBA" id="ARBA00006850"/>
    </source>
</evidence>
<sequence>MAKEHDASTHRHGILQALDPSKLSKHENFGRRSREYSSRAKQQQQVCKVKDSREEIDFTRPEHLFPLSSSCSFHTFEEVTLAVGEGDRSFKTLYVSQDNDVLTRCYSQGQLKHSPWLPNYFHSVCHFGSDPKVDALANESLELIDNGTLLGFDDYVNMVLEDVTEFDYSGNHTKLSKILLNGNNICMLIPGGEGPVEASS</sequence>
<feature type="region of interest" description="Disordered" evidence="10">
    <location>
        <begin position="25"/>
        <end position="46"/>
    </location>
</feature>
<evidence type="ECO:0000313" key="12">
    <source>
        <dbReference type="EMBL" id="KAF4629906.1"/>
    </source>
</evidence>
<evidence type="ECO:0000313" key="13">
    <source>
        <dbReference type="Proteomes" id="UP000566819"/>
    </source>
</evidence>
<evidence type="ECO:0000256" key="4">
    <source>
        <dbReference type="ARBA" id="ARBA00022728"/>
    </source>
</evidence>
<accession>A0A8H4W198</accession>
<feature type="compositionally biased region" description="Basic and acidic residues" evidence="10">
    <location>
        <begin position="25"/>
        <end position="38"/>
    </location>
</feature>
<comment type="subunit">
    <text evidence="9">LSm subunits form a heteromer with a doughnut shape.</text>
</comment>
<keyword evidence="13" id="KW-1185">Reference proteome</keyword>
<dbReference type="GO" id="GO:1990726">
    <property type="term" value="C:Lsm1-7-Pat1 complex"/>
    <property type="evidence" value="ECO:0007669"/>
    <property type="project" value="TreeGrafter"/>
</dbReference>
<protein>
    <recommendedName>
        <fullName evidence="9">LSM complex subunit LSM5</fullName>
    </recommendedName>
</protein>
<comment type="subcellular location">
    <subcellularLocation>
        <location evidence="1 9">Nucleus</location>
    </subcellularLocation>
</comment>
<dbReference type="InterPro" id="IPR033871">
    <property type="entry name" value="LSm5"/>
</dbReference>
<organism evidence="12 13">
    <name type="scientific">Cudoniella acicularis</name>
    <dbReference type="NCBI Taxonomy" id="354080"/>
    <lineage>
        <taxon>Eukaryota</taxon>
        <taxon>Fungi</taxon>
        <taxon>Dikarya</taxon>
        <taxon>Ascomycota</taxon>
        <taxon>Pezizomycotina</taxon>
        <taxon>Leotiomycetes</taxon>
        <taxon>Helotiales</taxon>
        <taxon>Tricladiaceae</taxon>
        <taxon>Cudoniella</taxon>
    </lineage>
</organism>
<dbReference type="PANTHER" id="PTHR20971:SF0">
    <property type="entry name" value="U6 SNRNA-ASSOCIATED SM-LIKE PROTEIN LSM5"/>
    <property type="match status" value="1"/>
</dbReference>
<comment type="function">
    <text evidence="9">Plays a role in U6 snRNP assembly and function. Binds to the 3' end of U6 snRNA.</text>
</comment>
<dbReference type="InterPro" id="IPR010920">
    <property type="entry name" value="LSM_dom_sf"/>
</dbReference>
<dbReference type="GO" id="GO:0003723">
    <property type="term" value="F:RNA binding"/>
    <property type="evidence" value="ECO:0007669"/>
    <property type="project" value="UniProtKB-KW"/>
</dbReference>
<dbReference type="PANTHER" id="PTHR20971">
    <property type="entry name" value="U6 SNRNA-ASSOCIATED PROTEIN"/>
    <property type="match status" value="1"/>
</dbReference>
<evidence type="ECO:0000256" key="6">
    <source>
        <dbReference type="ARBA" id="ARBA00023187"/>
    </source>
</evidence>
<evidence type="ECO:0000256" key="1">
    <source>
        <dbReference type="ARBA" id="ARBA00004123"/>
    </source>
</evidence>
<comment type="caution">
    <text evidence="12">The sequence shown here is derived from an EMBL/GenBank/DDBJ whole genome shotgun (WGS) entry which is preliminary data.</text>
</comment>
<dbReference type="GO" id="GO:0000398">
    <property type="term" value="P:mRNA splicing, via spliceosome"/>
    <property type="evidence" value="ECO:0007669"/>
    <property type="project" value="TreeGrafter"/>
</dbReference>
<evidence type="ECO:0000256" key="8">
    <source>
        <dbReference type="ARBA" id="ARBA00023274"/>
    </source>
</evidence>
<keyword evidence="7 9" id="KW-0539">Nucleus</keyword>
<keyword evidence="4 9" id="KW-0747">Spliceosome</keyword>
<evidence type="ECO:0000256" key="5">
    <source>
        <dbReference type="ARBA" id="ARBA00022884"/>
    </source>
</evidence>
<dbReference type="SMART" id="SM00651">
    <property type="entry name" value="Sm"/>
    <property type="match status" value="1"/>
</dbReference>
<evidence type="ECO:0000256" key="3">
    <source>
        <dbReference type="ARBA" id="ARBA00022664"/>
    </source>
</evidence>
<comment type="similarity">
    <text evidence="2 9">Belongs to the snRNP Sm proteins family.</text>
</comment>
<proteinExistence type="inferred from homology"/>
<reference evidence="12 13" key="1">
    <citation type="submission" date="2020-03" db="EMBL/GenBank/DDBJ databases">
        <title>Draft Genome Sequence of Cudoniella acicularis.</title>
        <authorList>
            <person name="Buettner E."/>
            <person name="Kellner H."/>
        </authorList>
    </citation>
    <scope>NUCLEOTIDE SEQUENCE [LARGE SCALE GENOMIC DNA]</scope>
    <source>
        <strain evidence="12 13">DSM 108380</strain>
    </source>
</reference>
<keyword evidence="6 9" id="KW-0508">mRNA splicing</keyword>
<keyword evidence="8 9" id="KW-0687">Ribonucleoprotein</keyword>
<dbReference type="GO" id="GO:0005681">
    <property type="term" value="C:spliceosomal complex"/>
    <property type="evidence" value="ECO:0007669"/>
    <property type="project" value="UniProtKB-KW"/>
</dbReference>
<dbReference type="InterPro" id="IPR001163">
    <property type="entry name" value="Sm_dom_euk/arc"/>
</dbReference>
<dbReference type="Pfam" id="PF01423">
    <property type="entry name" value="LSM"/>
    <property type="match status" value="1"/>
</dbReference>
<dbReference type="EMBL" id="JAAMPI010000613">
    <property type="protein sequence ID" value="KAF4629906.1"/>
    <property type="molecule type" value="Genomic_DNA"/>
</dbReference>
<dbReference type="Gene3D" id="2.30.30.100">
    <property type="match status" value="1"/>
</dbReference>
<dbReference type="SUPFAM" id="SSF50182">
    <property type="entry name" value="Sm-like ribonucleoproteins"/>
    <property type="match status" value="1"/>
</dbReference>
<evidence type="ECO:0000259" key="11">
    <source>
        <dbReference type="SMART" id="SM00651"/>
    </source>
</evidence>
<gene>
    <name evidence="9" type="primary">LSM5</name>
    <name evidence="12" type="ORF">G7Y89_g8239</name>
</gene>
<keyword evidence="5 9" id="KW-0694">RNA-binding</keyword>
<evidence type="ECO:0000256" key="9">
    <source>
        <dbReference type="RuleBase" id="RU365055"/>
    </source>
</evidence>
<dbReference type="AlphaFoldDB" id="A0A8H4W198"/>
<dbReference type="GO" id="GO:0005688">
    <property type="term" value="C:U6 snRNP"/>
    <property type="evidence" value="ECO:0007669"/>
    <property type="project" value="TreeGrafter"/>
</dbReference>
<dbReference type="GO" id="GO:0046540">
    <property type="term" value="C:U4/U6 x U5 tri-snRNP complex"/>
    <property type="evidence" value="ECO:0007669"/>
    <property type="project" value="TreeGrafter"/>
</dbReference>
<dbReference type="Proteomes" id="UP000566819">
    <property type="component" value="Unassembled WGS sequence"/>
</dbReference>
<feature type="domain" description="Sm" evidence="11">
    <location>
        <begin position="131"/>
        <end position="190"/>
    </location>
</feature>
<dbReference type="OrthoDB" id="429711at2759"/>
<keyword evidence="3 9" id="KW-0507">mRNA processing</keyword>
<name>A0A8H4W198_9HELO</name>